<dbReference type="SUPFAM" id="SSF63748">
    <property type="entry name" value="Tudor/PWWP/MBT"/>
    <property type="match status" value="1"/>
</dbReference>
<dbReference type="InterPro" id="IPR027417">
    <property type="entry name" value="P-loop_NTPase"/>
</dbReference>
<dbReference type="InterPro" id="IPR007860">
    <property type="entry name" value="DNA_mmatch_repair_MutS_con_dom"/>
</dbReference>
<keyword evidence="4 6" id="KW-0067">ATP-binding</keyword>
<dbReference type="SMART" id="SM00533">
    <property type="entry name" value="MUTSd"/>
    <property type="match status" value="1"/>
</dbReference>
<dbReference type="Gene3D" id="3.30.420.110">
    <property type="entry name" value="MutS, connector domain"/>
    <property type="match status" value="1"/>
</dbReference>
<dbReference type="HOGENOM" id="CLU_002472_1_3_1"/>
<dbReference type="Gene3D" id="1.10.1420.10">
    <property type="match status" value="2"/>
</dbReference>
<dbReference type="GO" id="GO:0032301">
    <property type="term" value="C:MutSalpha complex"/>
    <property type="evidence" value="ECO:0000318"/>
    <property type="project" value="GO_Central"/>
</dbReference>
<dbReference type="InterPro" id="IPR045076">
    <property type="entry name" value="MutS"/>
</dbReference>
<dbReference type="FunFam" id="3.40.50.300:FF:000645">
    <property type="entry name" value="DNA mismatch repair protein"/>
    <property type="match status" value="1"/>
</dbReference>
<dbReference type="GO" id="GO:0005634">
    <property type="term" value="C:nucleus"/>
    <property type="evidence" value="ECO:0000318"/>
    <property type="project" value="GO_Central"/>
</dbReference>
<reference evidence="10" key="4">
    <citation type="submission" date="2025-09" db="UniProtKB">
        <authorList>
            <consortium name="Ensembl"/>
        </authorList>
    </citation>
    <scope>IDENTIFICATION</scope>
</reference>
<dbReference type="InterPro" id="IPR000313">
    <property type="entry name" value="PWWP_dom"/>
</dbReference>
<dbReference type="FunCoup" id="F6SI15">
    <property type="interactions" value="570"/>
</dbReference>
<evidence type="ECO:0000313" key="10">
    <source>
        <dbReference type="Ensembl" id="ENSCINP00000008907.3"/>
    </source>
</evidence>
<dbReference type="PROSITE" id="PS00486">
    <property type="entry name" value="DNA_MISMATCH_REPAIR_2"/>
    <property type="match status" value="1"/>
</dbReference>
<dbReference type="SUPFAM" id="SSF48334">
    <property type="entry name" value="DNA repair protein MutS, domain III"/>
    <property type="match status" value="1"/>
</dbReference>
<evidence type="ECO:0000256" key="1">
    <source>
        <dbReference type="ARBA" id="ARBA00006271"/>
    </source>
</evidence>
<keyword evidence="2 6" id="KW-0547">Nucleotide-binding</keyword>
<evidence type="ECO:0000256" key="4">
    <source>
        <dbReference type="ARBA" id="ARBA00022840"/>
    </source>
</evidence>
<dbReference type="GO" id="GO:0005524">
    <property type="term" value="F:ATP binding"/>
    <property type="evidence" value="ECO:0007669"/>
    <property type="project" value="UniProtKB-UniRule"/>
</dbReference>
<dbReference type="GO" id="GO:0140664">
    <property type="term" value="F:ATP-dependent DNA damage sensor activity"/>
    <property type="evidence" value="ECO:0007669"/>
    <property type="project" value="InterPro"/>
</dbReference>
<dbReference type="PANTHER" id="PTHR11361:SF148">
    <property type="entry name" value="DNA MISMATCH REPAIR PROTEIN MSH6"/>
    <property type="match status" value="1"/>
</dbReference>
<keyword evidence="3 6" id="KW-0227">DNA damage</keyword>
<dbReference type="Gene3D" id="3.40.50.300">
    <property type="entry name" value="P-loop containing nucleotide triphosphate hydrolases"/>
    <property type="match status" value="1"/>
</dbReference>
<dbReference type="GO" id="GO:0030983">
    <property type="term" value="F:mismatched DNA binding"/>
    <property type="evidence" value="ECO:0000318"/>
    <property type="project" value="GO_Central"/>
</dbReference>
<organism evidence="10 11">
    <name type="scientific">Ciona intestinalis</name>
    <name type="common">Transparent sea squirt</name>
    <name type="synonym">Ascidia intestinalis</name>
    <dbReference type="NCBI Taxonomy" id="7719"/>
    <lineage>
        <taxon>Eukaryota</taxon>
        <taxon>Metazoa</taxon>
        <taxon>Chordata</taxon>
        <taxon>Tunicata</taxon>
        <taxon>Ascidiacea</taxon>
        <taxon>Phlebobranchia</taxon>
        <taxon>Cionidae</taxon>
        <taxon>Ciona</taxon>
    </lineage>
</organism>
<dbReference type="STRING" id="7719.ENSCINP00000008907"/>
<dbReference type="FunFam" id="3.40.1170.10:FF:000002">
    <property type="entry name" value="DNA mismatch repair protein"/>
    <property type="match status" value="1"/>
</dbReference>
<feature type="compositionally biased region" description="Basic and acidic residues" evidence="8">
    <location>
        <begin position="129"/>
        <end position="139"/>
    </location>
</feature>
<dbReference type="AlphaFoldDB" id="F6SI15"/>
<feature type="compositionally biased region" description="Basic residues" evidence="8">
    <location>
        <begin position="140"/>
        <end position="149"/>
    </location>
</feature>
<feature type="compositionally biased region" description="Acidic residues" evidence="8">
    <location>
        <begin position="169"/>
        <end position="180"/>
    </location>
</feature>
<evidence type="ECO:0000256" key="2">
    <source>
        <dbReference type="ARBA" id="ARBA00022741"/>
    </source>
</evidence>
<dbReference type="CDD" id="cd05837">
    <property type="entry name" value="PWWP_MSH6"/>
    <property type="match status" value="1"/>
</dbReference>
<reference evidence="10" key="2">
    <citation type="journal article" date="2008" name="Genome Biol.">
        <title>Improved genome assembly and evidence-based global gene model set for the chordate Ciona intestinalis: new insight into intron and operon populations.</title>
        <authorList>
            <person name="Satou Y."/>
            <person name="Mineta K."/>
            <person name="Ogasawara M."/>
            <person name="Sasakura Y."/>
            <person name="Shoguchi E."/>
            <person name="Ueno K."/>
            <person name="Yamada L."/>
            <person name="Matsumoto J."/>
            <person name="Wasserscheid J."/>
            <person name="Dewar K."/>
            <person name="Wiley G.B."/>
            <person name="Macmil S.L."/>
            <person name="Roe B.A."/>
            <person name="Zeller R.W."/>
            <person name="Hastings K.E."/>
            <person name="Lemaire P."/>
            <person name="Lindquist E."/>
            <person name="Endo T."/>
            <person name="Hotta K."/>
            <person name="Inaba K."/>
        </authorList>
    </citation>
    <scope>NUCLEOTIDE SEQUENCE [LARGE SCALE GENOMIC DNA]</scope>
    <source>
        <strain evidence="10">wild type</strain>
    </source>
</reference>
<feature type="domain" description="PWWP" evidence="9">
    <location>
        <begin position="4"/>
        <end position="56"/>
    </location>
</feature>
<feature type="region of interest" description="Disordered" evidence="8">
    <location>
        <begin position="813"/>
        <end position="832"/>
    </location>
</feature>
<dbReference type="PIRSF" id="PIRSF037677">
    <property type="entry name" value="DNA_mis_repair_Msh6"/>
    <property type="match status" value="1"/>
</dbReference>
<dbReference type="InterPro" id="IPR036187">
    <property type="entry name" value="DNA_mismatch_repair_MutS_sf"/>
</dbReference>
<dbReference type="SUPFAM" id="SSF52540">
    <property type="entry name" value="P-loop containing nucleoside triphosphate hydrolases"/>
    <property type="match status" value="1"/>
</dbReference>
<dbReference type="FunFam" id="1.10.1420.10:FF:000005">
    <property type="entry name" value="DNA mismatch repair protein"/>
    <property type="match status" value="1"/>
</dbReference>
<evidence type="ECO:0000256" key="8">
    <source>
        <dbReference type="SAM" id="MobiDB-lite"/>
    </source>
</evidence>
<keyword evidence="11" id="KW-1185">Reference proteome</keyword>
<dbReference type="Ensembl" id="ENSCINT00000008907.3">
    <property type="protein sequence ID" value="ENSCINP00000008907.3"/>
    <property type="gene ID" value="ENSCING00000004304.3"/>
</dbReference>
<gene>
    <name evidence="10" type="primary">LOC100185806</name>
</gene>
<accession>F6SI15</accession>
<name>F6SI15_CIOIN</name>
<dbReference type="InterPro" id="IPR007696">
    <property type="entry name" value="DNA_mismatch_repair_MutS_core"/>
</dbReference>
<reference evidence="11" key="1">
    <citation type="journal article" date="2002" name="Science">
        <title>The draft genome of Ciona intestinalis: insights into chordate and vertebrate origins.</title>
        <authorList>
            <person name="Dehal P."/>
            <person name="Satou Y."/>
            <person name="Campbell R.K."/>
            <person name="Chapman J."/>
            <person name="Degnan B."/>
            <person name="De Tomaso A."/>
            <person name="Davidson B."/>
            <person name="Di Gregorio A."/>
            <person name="Gelpke M."/>
            <person name="Goodstein D.M."/>
            <person name="Harafuji N."/>
            <person name="Hastings K.E."/>
            <person name="Ho I."/>
            <person name="Hotta K."/>
            <person name="Huang W."/>
            <person name="Kawashima T."/>
            <person name="Lemaire P."/>
            <person name="Martinez D."/>
            <person name="Meinertzhagen I.A."/>
            <person name="Necula S."/>
            <person name="Nonaka M."/>
            <person name="Putnam N."/>
            <person name="Rash S."/>
            <person name="Saiga H."/>
            <person name="Satake M."/>
            <person name="Terry A."/>
            <person name="Yamada L."/>
            <person name="Wang H.G."/>
            <person name="Awazu S."/>
            <person name="Azumi K."/>
            <person name="Boore J."/>
            <person name="Branno M."/>
            <person name="Chin-Bow S."/>
            <person name="DeSantis R."/>
            <person name="Doyle S."/>
            <person name="Francino P."/>
            <person name="Keys D.N."/>
            <person name="Haga S."/>
            <person name="Hayashi H."/>
            <person name="Hino K."/>
            <person name="Imai K.S."/>
            <person name="Inaba K."/>
            <person name="Kano S."/>
            <person name="Kobayashi K."/>
            <person name="Kobayashi M."/>
            <person name="Lee B.I."/>
            <person name="Makabe K.W."/>
            <person name="Manohar C."/>
            <person name="Matassi G."/>
            <person name="Medina M."/>
            <person name="Mochizuki Y."/>
            <person name="Mount S."/>
            <person name="Morishita T."/>
            <person name="Miura S."/>
            <person name="Nakayama A."/>
            <person name="Nishizaka S."/>
            <person name="Nomoto H."/>
            <person name="Ohta F."/>
            <person name="Oishi K."/>
            <person name="Rigoutsos I."/>
            <person name="Sano M."/>
            <person name="Sasaki A."/>
            <person name="Sasakura Y."/>
            <person name="Shoguchi E."/>
            <person name="Shin-i T."/>
            <person name="Spagnuolo A."/>
            <person name="Stainier D."/>
            <person name="Suzuki M.M."/>
            <person name="Tassy O."/>
            <person name="Takatori N."/>
            <person name="Tokuoka M."/>
            <person name="Yagi K."/>
            <person name="Yoshizaki F."/>
            <person name="Wada S."/>
            <person name="Zhang C."/>
            <person name="Hyatt P.D."/>
            <person name="Larimer F."/>
            <person name="Detter C."/>
            <person name="Doggett N."/>
            <person name="Glavina T."/>
            <person name="Hawkins T."/>
            <person name="Richardson P."/>
            <person name="Lucas S."/>
            <person name="Kohara Y."/>
            <person name="Levine M."/>
            <person name="Satoh N."/>
            <person name="Rokhsar D.S."/>
        </authorList>
    </citation>
    <scope>NUCLEOTIDE SEQUENCE [LARGE SCALE GENOMIC DNA]</scope>
</reference>
<dbReference type="InterPro" id="IPR007695">
    <property type="entry name" value="DNA_mismatch_repair_MutS-lik_N"/>
</dbReference>
<feature type="compositionally biased region" description="Acidic residues" evidence="8">
    <location>
        <begin position="111"/>
        <end position="128"/>
    </location>
</feature>
<evidence type="ECO:0000313" key="11">
    <source>
        <dbReference type="Proteomes" id="UP000008144"/>
    </source>
</evidence>
<proteinExistence type="inferred from homology"/>
<dbReference type="Proteomes" id="UP000008144">
    <property type="component" value="Chromosome 3"/>
</dbReference>
<protein>
    <recommendedName>
        <fullName evidence="6">DNA mismatch repair protein</fullName>
    </recommendedName>
</protein>
<dbReference type="InParanoid" id="F6SI15"/>
<dbReference type="SUPFAM" id="SSF53150">
    <property type="entry name" value="DNA repair protein MutS, domain II"/>
    <property type="match status" value="1"/>
</dbReference>
<keyword evidence="5 6" id="KW-0238">DNA-binding</keyword>
<dbReference type="InterPro" id="IPR016151">
    <property type="entry name" value="DNA_mismatch_repair_MutS_N"/>
</dbReference>
<evidence type="ECO:0000256" key="6">
    <source>
        <dbReference type="PIRNR" id="PIRNR037677"/>
    </source>
</evidence>
<dbReference type="PROSITE" id="PS50812">
    <property type="entry name" value="PWWP"/>
    <property type="match status" value="1"/>
</dbReference>
<dbReference type="InterPro" id="IPR017261">
    <property type="entry name" value="DNA_mismatch_repair_MutS/MSH"/>
</dbReference>
<evidence type="ECO:0000259" key="9">
    <source>
        <dbReference type="PROSITE" id="PS50812"/>
    </source>
</evidence>
<dbReference type="GeneTree" id="ENSGT00550000075024"/>
<dbReference type="InterPro" id="IPR036678">
    <property type="entry name" value="MutS_con_dom_sf"/>
</dbReference>
<dbReference type="InterPro" id="IPR007861">
    <property type="entry name" value="DNA_mismatch_repair_MutS_clamp"/>
</dbReference>
<feature type="region of interest" description="Disordered" evidence="8">
    <location>
        <begin position="107"/>
        <end position="239"/>
    </location>
</feature>
<dbReference type="Pfam" id="PF01624">
    <property type="entry name" value="MutS_I"/>
    <property type="match status" value="1"/>
</dbReference>
<dbReference type="EMBL" id="EAAA01001766">
    <property type="status" value="NOT_ANNOTATED_CDS"/>
    <property type="molecule type" value="Genomic_DNA"/>
</dbReference>
<comment type="similarity">
    <text evidence="1 6 7">Belongs to the DNA mismatch repair MutS family.</text>
</comment>
<comment type="function">
    <text evidence="6 7">Component of the post-replicative DNA mismatch repair system (MMR).</text>
</comment>
<dbReference type="SMART" id="SM00534">
    <property type="entry name" value="MUTSac"/>
    <property type="match status" value="1"/>
</dbReference>
<dbReference type="Pfam" id="PF05190">
    <property type="entry name" value="MutS_IV"/>
    <property type="match status" value="1"/>
</dbReference>
<dbReference type="Pfam" id="PF00855">
    <property type="entry name" value="PWWP"/>
    <property type="match status" value="1"/>
</dbReference>
<dbReference type="Pfam" id="PF00488">
    <property type="entry name" value="MutS_V"/>
    <property type="match status" value="1"/>
</dbReference>
<dbReference type="SMART" id="SM00293">
    <property type="entry name" value="PWWP"/>
    <property type="match status" value="1"/>
</dbReference>
<dbReference type="SUPFAM" id="SSF55271">
    <property type="entry name" value="DNA repair protein MutS, domain I"/>
    <property type="match status" value="1"/>
</dbReference>
<dbReference type="Pfam" id="PF05192">
    <property type="entry name" value="MutS_III"/>
    <property type="match status" value="1"/>
</dbReference>
<keyword evidence="6 7" id="KW-0234">DNA repair</keyword>
<dbReference type="GO" id="GO:0006298">
    <property type="term" value="P:mismatch repair"/>
    <property type="evidence" value="ECO:0000318"/>
    <property type="project" value="GO_Central"/>
</dbReference>
<evidence type="ECO:0000256" key="5">
    <source>
        <dbReference type="ARBA" id="ARBA00023125"/>
    </source>
</evidence>
<dbReference type="OMA" id="TPMMAQY"/>
<evidence type="ECO:0000256" key="3">
    <source>
        <dbReference type="ARBA" id="ARBA00022763"/>
    </source>
</evidence>
<dbReference type="Gene3D" id="3.40.1170.10">
    <property type="entry name" value="DNA repair protein MutS, domain I"/>
    <property type="match status" value="1"/>
</dbReference>
<dbReference type="Pfam" id="PF05188">
    <property type="entry name" value="MutS_II"/>
    <property type="match status" value="1"/>
</dbReference>
<dbReference type="PANTHER" id="PTHR11361">
    <property type="entry name" value="DNA MISMATCH REPAIR PROTEIN MUTS FAMILY MEMBER"/>
    <property type="match status" value="1"/>
</dbReference>
<dbReference type="InterPro" id="IPR000432">
    <property type="entry name" value="DNA_mismatch_repair_MutS_C"/>
</dbReference>
<feature type="compositionally biased region" description="Low complexity" evidence="8">
    <location>
        <begin position="210"/>
        <end position="232"/>
    </location>
</feature>
<reference evidence="10" key="3">
    <citation type="submission" date="2025-08" db="UniProtKB">
        <authorList>
            <consortium name="Ensembl"/>
        </authorList>
    </citation>
    <scope>IDENTIFICATION</scope>
</reference>
<dbReference type="Gene3D" id="2.30.30.140">
    <property type="match status" value="1"/>
</dbReference>
<evidence type="ECO:0000256" key="7">
    <source>
        <dbReference type="RuleBase" id="RU003756"/>
    </source>
</evidence>
<sequence length="1250" mass="141145">EFEEGAIVWAQVEGYPWWPAIVCKHPALLCHTKKKRDVVSEVHVQFYEDVPSRAWVKAHQAKKYNGSTTPMFRSGGMFHSNDPGVIKAVAIADKALKDTREERLKCVLDIPSDEDEQMDDHEADDENTEKDAGGSDDARHKSRDKKRRRIMEESDFSDEDGDFKPPPDVEGDEEDDESSGVDESTLSDQEEEEPVEIGKKRKRSPLPVKTPSTPLTPRTPMTPRNPMTPRTPASVSKETKSKLSLFQADPDSSVMEEKQKYLHETLDFLHPSKIKDTQGRKPDDPLYDKSSLKIPNDFMTKLTPAMHQWWKLKSTNFNVVLFFKVGKFYELYHMDAVVGVKELGLTYMKGNFAHSGFPEVAFGRYADTLVQKGYTVARVEQTETPEQNQQRIRGKSLPKHEKTLRREICRVTTKGTQVHNMWQGGSKHHESDFLLSISERVVNRNESSGSVCREFGVCFVDTTVGVFHLGQFTDDRHCSRLCTMLAHHSPSQVLFERGKLSNELNKILRTGLSSILQNPLVPGSQFWDAPKTLKTLLNEKYFVKENDNVWPPTLKCMLSDTDALGLSPKLGYELALSALGACVYYLKKCLIDYEILSMRQFHIYNATVEKTADVKVKDNFATGNEKMILDSVTLSNLEIIYNSKGEREGTLLERLDNCRTPFGKRLLKQWLCLPPCNPDVINDRLDAVDDIMSNNDLLSPLFSSMRKMPDLERMLSNIHSLSKGARKEDHPENRAIFYEETKYSKKKIEDFISVLDNYEAAFVSIKKMQGSVASFKSSLLKSVLGLTSGISEGKFPDLGSTLKQWKNAFNQKKAKETGKITPNAGTNPEYDGAMEDINRINDDLERYLNEQKKKLSCSRIIYKGTGNKRYQLELPADVASRKLPNDYVISGQRKGFKSFRTPKVDCLLKEMEDAETRRDTAQADTMSIVFREFDKDFEMWNTAVSCLALLDVLSSFAEYSKGDKDEMSRPIILPPSSQHQPLLEIRSARHPCITKIIFSDDFIPNDTILGCGDEGEDHPMCLLLTGPNMGGKSTLMRQVGLVVILAQLGCYVPAESCRMTPCDRIFTRLGASDRIMTGESTFYVELSETYSILKHATKNSLVLLDELGRGTATYDGTSIAYAVLDNIANHVGCRTIFSTHYHTLVEDLAHSKHVKLGHMSCMVEHDDVDGDVDKETLTFLYKLADGACPKSYGFHAALLADIPESVVTIARRKAKEMEENNKNLSLFRSLFSQTNINSSFISSKQQEIKC</sequence>